<feature type="transmembrane region" description="Helical" evidence="6">
    <location>
        <begin position="170"/>
        <end position="189"/>
    </location>
</feature>
<reference evidence="9 10" key="1">
    <citation type="journal article" date="2009" name="Stand. Genomic Sci.">
        <title>Complete genome sequence of Kytococcus sedentarius type strain (541).</title>
        <authorList>
            <person name="Sims D."/>
            <person name="Brettin T."/>
            <person name="Detter J.C."/>
            <person name="Han C."/>
            <person name="Lapidus A."/>
            <person name="Copeland A."/>
            <person name="Glavina Del Rio T."/>
            <person name="Nolan M."/>
            <person name="Chen F."/>
            <person name="Lucas S."/>
            <person name="Tice H."/>
            <person name="Cheng J.F."/>
            <person name="Bruce D."/>
            <person name="Goodwin L."/>
            <person name="Pitluck S."/>
            <person name="Ovchinnikova G."/>
            <person name="Pati A."/>
            <person name="Ivanova N."/>
            <person name="Mavrommatis K."/>
            <person name="Chen A."/>
            <person name="Palaniappan K."/>
            <person name="D'haeseleer P."/>
            <person name="Chain P."/>
            <person name="Bristow J."/>
            <person name="Eisen J.A."/>
            <person name="Markowitz V."/>
            <person name="Hugenholtz P."/>
            <person name="Schneider S."/>
            <person name="Goker M."/>
            <person name="Pukall R."/>
            <person name="Kyrpides N.C."/>
            <person name="Klenk H.P."/>
        </authorList>
    </citation>
    <scope>NUCLEOTIDE SEQUENCE [LARGE SCALE GENOMIC DNA]</scope>
    <source>
        <strain evidence="10">ATCC 14392 / DSM 20547 / JCM 11482 / CCUG 33030 / NBRC 15357 / NCTC 11040 / CCM 314 / 541</strain>
    </source>
</reference>
<dbReference type="GO" id="GO:0005524">
    <property type="term" value="F:ATP binding"/>
    <property type="evidence" value="ECO:0007669"/>
    <property type="project" value="InterPro"/>
</dbReference>
<evidence type="ECO:0000259" key="8">
    <source>
        <dbReference type="PROSITE" id="PS50929"/>
    </source>
</evidence>
<dbReference type="KEGG" id="kse:Ksed_07640"/>
<dbReference type="Gene3D" id="1.20.1560.10">
    <property type="entry name" value="ABC transporter type 1, transmembrane domain"/>
    <property type="match status" value="1"/>
</dbReference>
<evidence type="ECO:0000256" key="3">
    <source>
        <dbReference type="ARBA" id="ARBA00022989"/>
    </source>
</evidence>
<evidence type="ECO:0000313" key="10">
    <source>
        <dbReference type="Proteomes" id="UP000006666"/>
    </source>
</evidence>
<gene>
    <name evidence="9" type="ordered locus">Ksed_07640</name>
</gene>
<evidence type="ECO:0000256" key="4">
    <source>
        <dbReference type="ARBA" id="ARBA00023136"/>
    </source>
</evidence>
<dbReference type="Pfam" id="PF00664">
    <property type="entry name" value="ABC_membrane"/>
    <property type="match status" value="1"/>
</dbReference>
<keyword evidence="10" id="KW-1185">Reference proteome</keyword>
<dbReference type="eggNOG" id="COG1132">
    <property type="taxonomic scope" value="Bacteria"/>
</dbReference>
<accession>C7NEZ6</accession>
<dbReference type="InterPro" id="IPR039421">
    <property type="entry name" value="Type_1_exporter"/>
</dbReference>
<feature type="transmembrane region" description="Helical" evidence="6">
    <location>
        <begin position="145"/>
        <end position="164"/>
    </location>
</feature>
<feature type="region of interest" description="Disordered" evidence="5">
    <location>
        <begin position="331"/>
        <end position="362"/>
    </location>
</feature>
<sequence>MNFDQFRAGTPDLRSPTRYLLWHFRQVWLVVLLAVLAGVVWMLSFALIPAAIGRGIDQGLVANDPRALLTWSLTIAALAALAAGSGALRHRYAVTNFLRATLVVDRQTAWHAADAGAALPRQLSSGEVVTVASSDAMKVGAAFDVLGRLAGSIVTYVVVGLILLSSSVTLGLVVLLGVPVLVAGLAFVIKPLQQRQTEQREEAGALTGLGADTVAGLRVLRGIGGEDEFLRRYVRQSQTVRTAGARVAIPQAALAASNVLLPGVFMVTVTAIALREASAGRLQPGDLVAFFGYSAFLMTPIRTASEAANKVIQALVGARKTLRVLRIEPDHGTSSIHTGRLSTAAPGGAHNGATGSSRAEGEDLLLEDPTSGTRVRRGVLTALVGADPAATAAVVDRFGRFGPADGPAAVLEGVPVTEHDLHELRRRVLVTENDAQLFTGTVRSELDPAGLATDDELLGVLRTASALDVLDALPAGLDSVVEERGRSFSGGQRQRLVLARALLSDPEVLALVEPTSAVDAHTEARIAERLAASRAGRTTVVTTVSPLLLDRCDEVVLLVDGRAVAHGTHHDLMGRADYRSVVTRGEDA</sequence>
<organism evidence="9 10">
    <name type="scientific">Kytococcus sedentarius (strain ATCC 14392 / DSM 20547 / JCM 11482 / CCUG 33030 / NBRC 15357 / NCTC 11040 / CCM 314 / 541)</name>
    <name type="common">Micrococcus sedentarius</name>
    <dbReference type="NCBI Taxonomy" id="478801"/>
    <lineage>
        <taxon>Bacteria</taxon>
        <taxon>Bacillati</taxon>
        <taxon>Actinomycetota</taxon>
        <taxon>Actinomycetes</taxon>
        <taxon>Micrococcales</taxon>
        <taxon>Kytococcaceae</taxon>
        <taxon>Kytococcus</taxon>
    </lineage>
</organism>
<dbReference type="InterPro" id="IPR003439">
    <property type="entry name" value="ABC_transporter-like_ATP-bd"/>
</dbReference>
<dbReference type="PANTHER" id="PTHR43394">
    <property type="entry name" value="ATP-DEPENDENT PERMEASE MDL1, MITOCHONDRIAL"/>
    <property type="match status" value="1"/>
</dbReference>
<evidence type="ECO:0000256" key="2">
    <source>
        <dbReference type="ARBA" id="ARBA00022692"/>
    </source>
</evidence>
<feature type="transmembrane region" description="Helical" evidence="6">
    <location>
        <begin position="68"/>
        <end position="88"/>
    </location>
</feature>
<keyword evidence="3 6" id="KW-1133">Transmembrane helix</keyword>
<dbReference type="PROSITE" id="PS50893">
    <property type="entry name" value="ABC_TRANSPORTER_2"/>
    <property type="match status" value="1"/>
</dbReference>
<dbReference type="HOGENOM" id="CLU_000604_84_3_11"/>
<dbReference type="RefSeq" id="WP_012802235.1">
    <property type="nucleotide sequence ID" value="NC_013169.1"/>
</dbReference>
<dbReference type="Pfam" id="PF00005">
    <property type="entry name" value="ABC_tran"/>
    <property type="match status" value="1"/>
</dbReference>
<dbReference type="InterPro" id="IPR017871">
    <property type="entry name" value="ABC_transporter-like_CS"/>
</dbReference>
<dbReference type="EMBL" id="CP001686">
    <property type="protein sequence ID" value="ACV05820.1"/>
    <property type="molecule type" value="Genomic_DNA"/>
</dbReference>
<dbReference type="InterPro" id="IPR036640">
    <property type="entry name" value="ABC1_TM_sf"/>
</dbReference>
<dbReference type="SUPFAM" id="SSF52540">
    <property type="entry name" value="P-loop containing nucleoside triphosphate hydrolases"/>
    <property type="match status" value="1"/>
</dbReference>
<dbReference type="InterPro" id="IPR027417">
    <property type="entry name" value="P-loop_NTPase"/>
</dbReference>
<dbReference type="PROSITE" id="PS50929">
    <property type="entry name" value="ABC_TM1F"/>
    <property type="match status" value="1"/>
</dbReference>
<dbReference type="PROSITE" id="PS00211">
    <property type="entry name" value="ABC_TRANSPORTER_1"/>
    <property type="match status" value="1"/>
</dbReference>
<keyword evidence="4 6" id="KW-0472">Membrane</keyword>
<keyword evidence="2 6" id="KW-0812">Transmembrane</keyword>
<proteinExistence type="predicted"/>
<evidence type="ECO:0000313" key="9">
    <source>
        <dbReference type="EMBL" id="ACV05820.1"/>
    </source>
</evidence>
<evidence type="ECO:0000256" key="1">
    <source>
        <dbReference type="ARBA" id="ARBA00004651"/>
    </source>
</evidence>
<dbReference type="STRING" id="478801.Ksed_07640"/>
<dbReference type="GO" id="GO:0005886">
    <property type="term" value="C:plasma membrane"/>
    <property type="evidence" value="ECO:0007669"/>
    <property type="project" value="UniProtKB-SubCell"/>
</dbReference>
<dbReference type="Gene3D" id="3.40.50.300">
    <property type="entry name" value="P-loop containing nucleotide triphosphate hydrolases"/>
    <property type="match status" value="1"/>
</dbReference>
<dbReference type="GO" id="GO:0016887">
    <property type="term" value="F:ATP hydrolysis activity"/>
    <property type="evidence" value="ECO:0007669"/>
    <property type="project" value="InterPro"/>
</dbReference>
<dbReference type="GO" id="GO:0015421">
    <property type="term" value="F:ABC-type oligopeptide transporter activity"/>
    <property type="evidence" value="ECO:0007669"/>
    <property type="project" value="TreeGrafter"/>
</dbReference>
<dbReference type="PANTHER" id="PTHR43394:SF1">
    <property type="entry name" value="ATP-BINDING CASSETTE SUB-FAMILY B MEMBER 10, MITOCHONDRIAL"/>
    <property type="match status" value="1"/>
</dbReference>
<comment type="subcellular location">
    <subcellularLocation>
        <location evidence="1">Cell membrane</location>
        <topology evidence="1">Multi-pass membrane protein</topology>
    </subcellularLocation>
</comment>
<protein>
    <submittedName>
        <fullName evidence="9">ABC-type multidrug transport system, ATPase and permease component</fullName>
    </submittedName>
</protein>
<dbReference type="Proteomes" id="UP000006666">
    <property type="component" value="Chromosome"/>
</dbReference>
<feature type="transmembrane region" description="Helical" evidence="6">
    <location>
        <begin position="27"/>
        <end position="48"/>
    </location>
</feature>
<feature type="domain" description="ABC transmembrane type-1" evidence="8">
    <location>
        <begin position="32"/>
        <end position="313"/>
    </location>
</feature>
<feature type="compositionally biased region" description="Polar residues" evidence="5">
    <location>
        <begin position="332"/>
        <end position="341"/>
    </location>
</feature>
<dbReference type="AlphaFoldDB" id="C7NEZ6"/>
<dbReference type="SUPFAM" id="SSF90123">
    <property type="entry name" value="ABC transporter transmembrane region"/>
    <property type="match status" value="1"/>
</dbReference>
<evidence type="ECO:0000256" key="6">
    <source>
        <dbReference type="SAM" id="Phobius"/>
    </source>
</evidence>
<dbReference type="InterPro" id="IPR011527">
    <property type="entry name" value="ABC1_TM_dom"/>
</dbReference>
<name>C7NEZ6_KYTSD</name>
<feature type="domain" description="ABC transporter" evidence="7">
    <location>
        <begin position="336"/>
        <end position="585"/>
    </location>
</feature>
<evidence type="ECO:0000256" key="5">
    <source>
        <dbReference type="SAM" id="MobiDB-lite"/>
    </source>
</evidence>
<evidence type="ECO:0000259" key="7">
    <source>
        <dbReference type="PROSITE" id="PS50893"/>
    </source>
</evidence>